<evidence type="ECO:0000256" key="8">
    <source>
        <dbReference type="PROSITE-ProRule" id="PRU01360"/>
    </source>
</evidence>
<keyword evidence="6 8" id="KW-0472">Membrane</keyword>
<evidence type="ECO:0000256" key="1">
    <source>
        <dbReference type="ARBA" id="ARBA00004571"/>
    </source>
</evidence>
<dbReference type="Pfam" id="PF00593">
    <property type="entry name" value="TonB_dep_Rec_b-barrel"/>
    <property type="match status" value="1"/>
</dbReference>
<dbReference type="Gene3D" id="2.60.40.1120">
    <property type="entry name" value="Carboxypeptidase-like, regulatory domain"/>
    <property type="match status" value="1"/>
</dbReference>
<name>A0AAN4VZA5_9BACT</name>
<sequence length="1038" mass="113942">MIILICNHEALDYFFDNQDYFFPLMNYSYPNKRSRLLLLTVVMLLTMVPAWAQQLVNGRVVEQTTGDPIVGVNIVEKGTTNGTITDFNGNYSLSVSSGESTLLFSFVGFSDQEVLVGNQQVIDIQLLENVEQLEELVVVGYGVQRKSDLTGAVSSVKSSELTATATPSISQALQGKVAGVQVTAQSGSPGAGMDINIRGMGTVNGTGPLFVVDGLPITGDASFLNSNDIESMEILKDASATAIYGSRGANGVVLITTKQGKKGTSTINYNGYVGVQNVWKTMELTNAEEWAILKNEARRADGLPILPGLEDPASLGKGTDWQNEVFRSAMIMNHQLSFSGASDRSSYYISGDYIGQDGVMTGTDFERISLRTNASHKVKDWLKVGLNMNVSNSKRNLVLENDEFDGKAPLNGALTLDPVTPVYNPDGSFGSTTYSNIHNPVAEIFYTNNSVSTNNIVGNIFADVNLTDGLVFRTSFGITYENGLDESFDPKYYVANYHQNQSNTLAQTRFENFSYTWSNTLNYMFDLGEKHRFNVLAGQEVQFVRNEWLQGYISGIPDKYAKNPTLENGDPNTAKTLGGAKQYGLVSYLARANYNFDDRYLLTGTVRMDGSSRFGSENPWGVFPSFAAGWNLHNEHFMDLPAMFSQFKLRAGWGQIGNQRTGESYYPYLTQVSTTPGYTLGGVKTQGAAPLGIGNNEIKWEATTTLNIGTDIGLLADRLTFSAEYFIRETSDMLVQLPIPDHVGVEDAPFVNAGSVKNSGFEFQINWREQRDDFTYSLGANVTTIKNEVTSLGEGGEPILDGDFRGIGYISRTEVGHPIGAFYGYKMVGIFQTQEEVDAWGAQPDAKAGDVKFAKNENNELVQDFIGSPHPDLYLNFSGSASYKNFDLSFNLQGTVGNDIYNGLRYYNEGTGFGNFSRKMLNRWTGPGTSNEIPRVTENGAQQNLLISDRFVEDGSYLRLQNLQIGYTLPAVLTERVGLSKARVYLNGQNLFTMTKYSGLDPEIGSRSGDQASALDIGIDRGAYPQARVYMIGLNLTF</sequence>
<evidence type="ECO:0000256" key="4">
    <source>
        <dbReference type="ARBA" id="ARBA00022692"/>
    </source>
</evidence>
<reference evidence="12 13" key="1">
    <citation type="submission" date="2021-12" db="EMBL/GenBank/DDBJ databases">
        <title>Genome sequencing of bacteria with rrn-lacking chromosome and rrn-plasmid.</title>
        <authorList>
            <person name="Anda M."/>
            <person name="Iwasaki W."/>
        </authorList>
    </citation>
    <scope>NUCLEOTIDE SEQUENCE [LARGE SCALE GENOMIC DNA]</scope>
    <source>
        <strain evidence="12 13">NBRC 15940</strain>
    </source>
</reference>
<dbReference type="GO" id="GO:0009279">
    <property type="term" value="C:cell outer membrane"/>
    <property type="evidence" value="ECO:0007669"/>
    <property type="project" value="UniProtKB-SubCell"/>
</dbReference>
<comment type="caution">
    <text evidence="12">The sequence shown here is derived from an EMBL/GenBank/DDBJ whole genome shotgun (WGS) entry which is preliminary data.</text>
</comment>
<dbReference type="InterPro" id="IPR012910">
    <property type="entry name" value="Plug_dom"/>
</dbReference>
<keyword evidence="7 8" id="KW-0998">Cell outer membrane</keyword>
<keyword evidence="5 9" id="KW-0798">TonB box</keyword>
<dbReference type="InterPro" id="IPR037066">
    <property type="entry name" value="Plug_dom_sf"/>
</dbReference>
<dbReference type="EMBL" id="BQKE01000002">
    <property type="protein sequence ID" value="GJM62498.1"/>
    <property type="molecule type" value="Genomic_DNA"/>
</dbReference>
<dbReference type="Gene3D" id="2.170.130.10">
    <property type="entry name" value="TonB-dependent receptor, plug domain"/>
    <property type="match status" value="1"/>
</dbReference>
<dbReference type="NCBIfam" id="TIGR04057">
    <property type="entry name" value="SusC_RagA_signa"/>
    <property type="match status" value="1"/>
</dbReference>
<gene>
    <name evidence="12" type="ORF">PEDI_30500</name>
</gene>
<evidence type="ECO:0000256" key="7">
    <source>
        <dbReference type="ARBA" id="ARBA00023237"/>
    </source>
</evidence>
<dbReference type="SUPFAM" id="SSF49464">
    <property type="entry name" value="Carboxypeptidase regulatory domain-like"/>
    <property type="match status" value="1"/>
</dbReference>
<evidence type="ECO:0000259" key="11">
    <source>
        <dbReference type="Pfam" id="PF07715"/>
    </source>
</evidence>
<dbReference type="InterPro" id="IPR023996">
    <property type="entry name" value="TonB-dep_OMP_SusC/RagA"/>
</dbReference>
<organism evidence="12 13">
    <name type="scientific">Persicobacter diffluens</name>
    <dbReference type="NCBI Taxonomy" id="981"/>
    <lineage>
        <taxon>Bacteria</taxon>
        <taxon>Pseudomonadati</taxon>
        <taxon>Bacteroidota</taxon>
        <taxon>Cytophagia</taxon>
        <taxon>Cytophagales</taxon>
        <taxon>Persicobacteraceae</taxon>
        <taxon>Persicobacter</taxon>
    </lineage>
</organism>
<evidence type="ECO:0000256" key="2">
    <source>
        <dbReference type="ARBA" id="ARBA00022448"/>
    </source>
</evidence>
<dbReference type="InterPro" id="IPR039426">
    <property type="entry name" value="TonB-dep_rcpt-like"/>
</dbReference>
<keyword evidence="4 8" id="KW-0812">Transmembrane</keyword>
<comment type="subcellular location">
    <subcellularLocation>
        <location evidence="1 8">Cell outer membrane</location>
        <topology evidence="1 8">Multi-pass membrane protein</topology>
    </subcellularLocation>
</comment>
<keyword evidence="2 8" id="KW-0813">Transport</keyword>
<evidence type="ECO:0000259" key="10">
    <source>
        <dbReference type="Pfam" id="PF00593"/>
    </source>
</evidence>
<dbReference type="PROSITE" id="PS52016">
    <property type="entry name" value="TONB_DEPENDENT_REC_3"/>
    <property type="match status" value="1"/>
</dbReference>
<keyword evidence="13" id="KW-1185">Reference proteome</keyword>
<evidence type="ECO:0000256" key="9">
    <source>
        <dbReference type="RuleBase" id="RU003357"/>
    </source>
</evidence>
<dbReference type="InterPro" id="IPR036942">
    <property type="entry name" value="Beta-barrel_TonB_sf"/>
</dbReference>
<dbReference type="SUPFAM" id="SSF56935">
    <property type="entry name" value="Porins"/>
    <property type="match status" value="1"/>
</dbReference>
<dbReference type="InterPro" id="IPR023997">
    <property type="entry name" value="TonB-dep_OMP_SusC/RagA_CS"/>
</dbReference>
<evidence type="ECO:0000256" key="5">
    <source>
        <dbReference type="ARBA" id="ARBA00023077"/>
    </source>
</evidence>
<dbReference type="AlphaFoldDB" id="A0AAN4VZA5"/>
<dbReference type="Pfam" id="PF07715">
    <property type="entry name" value="Plug"/>
    <property type="match status" value="1"/>
</dbReference>
<dbReference type="InterPro" id="IPR000531">
    <property type="entry name" value="Beta-barrel_TonB"/>
</dbReference>
<accession>A0AAN4VZA5</accession>
<dbReference type="Gene3D" id="2.40.170.20">
    <property type="entry name" value="TonB-dependent receptor, beta-barrel domain"/>
    <property type="match status" value="1"/>
</dbReference>
<evidence type="ECO:0000313" key="12">
    <source>
        <dbReference type="EMBL" id="GJM62498.1"/>
    </source>
</evidence>
<dbReference type="FunFam" id="2.170.130.10:FF:000008">
    <property type="entry name" value="SusC/RagA family TonB-linked outer membrane protein"/>
    <property type="match status" value="1"/>
</dbReference>
<evidence type="ECO:0000256" key="6">
    <source>
        <dbReference type="ARBA" id="ARBA00023136"/>
    </source>
</evidence>
<dbReference type="Proteomes" id="UP001310022">
    <property type="component" value="Unassembled WGS sequence"/>
</dbReference>
<feature type="domain" description="TonB-dependent receptor-like beta-barrel" evidence="10">
    <location>
        <begin position="423"/>
        <end position="991"/>
    </location>
</feature>
<comment type="similarity">
    <text evidence="8 9">Belongs to the TonB-dependent receptor family.</text>
</comment>
<dbReference type="InterPro" id="IPR008969">
    <property type="entry name" value="CarboxyPept-like_regulatory"/>
</dbReference>
<evidence type="ECO:0000256" key="3">
    <source>
        <dbReference type="ARBA" id="ARBA00022452"/>
    </source>
</evidence>
<feature type="domain" description="TonB-dependent receptor plug" evidence="11">
    <location>
        <begin position="146"/>
        <end position="252"/>
    </location>
</feature>
<dbReference type="NCBIfam" id="TIGR04056">
    <property type="entry name" value="OMP_RagA_SusC"/>
    <property type="match status" value="1"/>
</dbReference>
<proteinExistence type="inferred from homology"/>
<evidence type="ECO:0000313" key="13">
    <source>
        <dbReference type="Proteomes" id="UP001310022"/>
    </source>
</evidence>
<dbReference type="Pfam" id="PF13715">
    <property type="entry name" value="CarbopepD_reg_2"/>
    <property type="match status" value="1"/>
</dbReference>
<keyword evidence="3 8" id="KW-1134">Transmembrane beta strand</keyword>
<protein>
    <submittedName>
        <fullName evidence="12">SusC/RagA family TonB-linked outer membrane protein</fullName>
    </submittedName>
</protein>